<evidence type="ECO:0000256" key="1">
    <source>
        <dbReference type="PROSITE-ProRule" id="PRU00703"/>
    </source>
</evidence>
<feature type="domain" description="CBS" evidence="2">
    <location>
        <begin position="7"/>
        <end position="66"/>
    </location>
</feature>
<dbReference type="InterPro" id="IPR046342">
    <property type="entry name" value="CBS_dom_sf"/>
</dbReference>
<proteinExistence type="predicted"/>
<organism evidence="3 4">
    <name type="scientific">Pseudodesulfovibrio sediminis</name>
    <dbReference type="NCBI Taxonomy" id="2810563"/>
    <lineage>
        <taxon>Bacteria</taxon>
        <taxon>Pseudomonadati</taxon>
        <taxon>Thermodesulfobacteriota</taxon>
        <taxon>Desulfovibrionia</taxon>
        <taxon>Desulfovibrionales</taxon>
        <taxon>Desulfovibrionaceae</taxon>
    </lineage>
</organism>
<evidence type="ECO:0000313" key="4">
    <source>
        <dbReference type="Proteomes" id="UP001053296"/>
    </source>
</evidence>
<dbReference type="SUPFAM" id="SSF54631">
    <property type="entry name" value="CBS-domain pair"/>
    <property type="match status" value="1"/>
</dbReference>
<evidence type="ECO:0000313" key="3">
    <source>
        <dbReference type="EMBL" id="BCS87789.1"/>
    </source>
</evidence>
<dbReference type="Gene3D" id="3.10.580.10">
    <property type="entry name" value="CBS-domain"/>
    <property type="match status" value="1"/>
</dbReference>
<evidence type="ECO:0000259" key="2">
    <source>
        <dbReference type="PROSITE" id="PS51371"/>
    </source>
</evidence>
<dbReference type="Proteomes" id="UP001053296">
    <property type="component" value="Chromosome"/>
</dbReference>
<dbReference type="InterPro" id="IPR000644">
    <property type="entry name" value="CBS_dom"/>
</dbReference>
<gene>
    <name evidence="3" type="ORF">PSDVSF_10310</name>
</gene>
<dbReference type="RefSeq" id="WP_229594411.1">
    <property type="nucleotide sequence ID" value="NZ_AP024485.1"/>
</dbReference>
<name>A0ABM7P4J6_9BACT</name>
<sequence>MKVKNLMTPVSDYQTLPMDARLSDVATVLKESKHRDIIIVDENGAFAGVVTMSGIIMALEPNYRKLNQRDMDSDILSNRFVADQFKEFNLWTDSLATLCDKGQNIPVVEAMIVPDEDHYINIEEKLEHGVHMYIIGTPQPLVVRDNGTIVGILRMADVFDELVSRMAACASN</sequence>
<dbReference type="Pfam" id="PF00571">
    <property type="entry name" value="CBS"/>
    <property type="match status" value="1"/>
</dbReference>
<keyword evidence="4" id="KW-1185">Reference proteome</keyword>
<reference evidence="3" key="1">
    <citation type="journal article" date="2022" name="Arch. Microbiol.">
        <title>Pseudodesulfovibrio sediminis sp. nov., a mesophilic and neutrophilic sulfate-reducing bacterium isolated from sediment of a brackish lake.</title>
        <authorList>
            <person name="Takahashi A."/>
            <person name="Kojima H."/>
            <person name="Watanabe M."/>
            <person name="Fukui M."/>
        </authorList>
    </citation>
    <scope>NUCLEOTIDE SEQUENCE</scope>
    <source>
        <strain evidence="3">SF6</strain>
    </source>
</reference>
<dbReference type="PROSITE" id="PS51371">
    <property type="entry name" value="CBS"/>
    <property type="match status" value="1"/>
</dbReference>
<dbReference type="EMBL" id="AP024485">
    <property type="protein sequence ID" value="BCS87789.1"/>
    <property type="molecule type" value="Genomic_DNA"/>
</dbReference>
<accession>A0ABM7P4J6</accession>
<protein>
    <recommendedName>
        <fullName evidence="2">CBS domain-containing protein</fullName>
    </recommendedName>
</protein>
<keyword evidence="1" id="KW-0129">CBS domain</keyword>